<evidence type="ECO:0000313" key="2">
    <source>
        <dbReference type="Proteomes" id="UP001057402"/>
    </source>
</evidence>
<evidence type="ECO:0000313" key="1">
    <source>
        <dbReference type="EMBL" id="KAI4375939.1"/>
    </source>
</evidence>
<name>A0ACB9RAM9_9MYRT</name>
<keyword evidence="2" id="KW-1185">Reference proteome</keyword>
<accession>A0ACB9RAM9</accession>
<protein>
    <submittedName>
        <fullName evidence="1">Uncharacterized protein</fullName>
    </submittedName>
</protein>
<gene>
    <name evidence="1" type="ORF">MLD38_013751</name>
</gene>
<reference evidence="2" key="1">
    <citation type="journal article" date="2023" name="Front. Plant Sci.">
        <title>Chromosomal-level genome assembly of Melastoma candidum provides insights into trichome evolution.</title>
        <authorList>
            <person name="Zhong Y."/>
            <person name="Wu W."/>
            <person name="Sun C."/>
            <person name="Zou P."/>
            <person name="Liu Y."/>
            <person name="Dai S."/>
            <person name="Zhou R."/>
        </authorList>
    </citation>
    <scope>NUCLEOTIDE SEQUENCE [LARGE SCALE GENOMIC DNA]</scope>
</reference>
<organism evidence="1 2">
    <name type="scientific">Melastoma candidum</name>
    <dbReference type="NCBI Taxonomy" id="119954"/>
    <lineage>
        <taxon>Eukaryota</taxon>
        <taxon>Viridiplantae</taxon>
        <taxon>Streptophyta</taxon>
        <taxon>Embryophyta</taxon>
        <taxon>Tracheophyta</taxon>
        <taxon>Spermatophyta</taxon>
        <taxon>Magnoliopsida</taxon>
        <taxon>eudicotyledons</taxon>
        <taxon>Gunneridae</taxon>
        <taxon>Pentapetalae</taxon>
        <taxon>rosids</taxon>
        <taxon>malvids</taxon>
        <taxon>Myrtales</taxon>
        <taxon>Melastomataceae</taxon>
        <taxon>Melastomatoideae</taxon>
        <taxon>Melastomateae</taxon>
        <taxon>Melastoma</taxon>
    </lineage>
</organism>
<proteinExistence type="predicted"/>
<dbReference type="Proteomes" id="UP001057402">
    <property type="component" value="Chromosome 4"/>
</dbReference>
<dbReference type="EMBL" id="CM042883">
    <property type="protein sequence ID" value="KAI4375939.1"/>
    <property type="molecule type" value="Genomic_DNA"/>
</dbReference>
<sequence>MEEVHYHESKFIDSSGCLRITKVPVVQELVRHGLDRLPDRFIQPRPSGSPPSSRHRRLPIPFVDVARLREGSDLGVRAEEQARLRAAAEELGVFVITGHGIGDDVLGGVRDVVKGFFGLSFDEKKGCVGCYMSVDNMGYGRNFVKSDDQPLDWIDRVTVKAFPKSATEGVDVWPQKPSNFKGAMEAYTEQSRDVLDEILGALAEAFSLEKRAFLDYFDRDSSDVNLRINCYMPCPSPDLALGIVPHTDASALTLLIQFGASDGLQILNDGEWHTAEWPEDVLLVSAGDLMEIMSDGRVRSPWHRVATRSIAERFSVAMFYNPPSTATIWPVKGGSGEFREVVVGEYCRHLYEISPTKGKDAINFAKIL</sequence>
<comment type="caution">
    <text evidence="1">The sequence shown here is derived from an EMBL/GenBank/DDBJ whole genome shotgun (WGS) entry which is preliminary data.</text>
</comment>